<proteinExistence type="predicted"/>
<accession>A0A1W1V813</accession>
<feature type="domain" description="AB hydrolase-1" evidence="2">
    <location>
        <begin position="11"/>
        <end position="230"/>
    </location>
</feature>
<protein>
    <submittedName>
        <fullName evidence="3">Pimeloyl-ACP methyl ester carboxylesterase</fullName>
    </submittedName>
</protein>
<sequence length="236" mass="25472">MSTSERPRTALLLHAYPFSAAMWDEQRAALEVEGFRVIVPDLPGFGGALGSMVSLSETARDLLGTLPPEPAVVVGLSMGGYVAQELLTQAPERFARVVLADTTTRADPPEKAEDRREQAGRALREGSSFIVEAARKEHLPRTFARIQPMMQAASREGIAGALRAMAARRDYSETLRDLRVPLLALVGEEDTITPPERVREIADLGRGELHVLPGAGHLSNLDAPGAFNAALLAFLL</sequence>
<evidence type="ECO:0000256" key="1">
    <source>
        <dbReference type="SAM" id="MobiDB-lite"/>
    </source>
</evidence>
<dbReference type="PANTHER" id="PTHR43798">
    <property type="entry name" value="MONOACYLGLYCEROL LIPASE"/>
    <property type="match status" value="1"/>
</dbReference>
<evidence type="ECO:0000313" key="4">
    <source>
        <dbReference type="Proteomes" id="UP000192582"/>
    </source>
</evidence>
<dbReference type="OrthoDB" id="252464at2"/>
<reference evidence="3 4" key="1">
    <citation type="submission" date="2017-04" db="EMBL/GenBank/DDBJ databases">
        <authorList>
            <person name="Afonso C.L."/>
            <person name="Miller P.J."/>
            <person name="Scott M.A."/>
            <person name="Spackman E."/>
            <person name="Goraichik I."/>
            <person name="Dimitrov K.M."/>
            <person name="Suarez D.L."/>
            <person name="Swayne D.E."/>
        </authorList>
    </citation>
    <scope>NUCLEOTIDE SEQUENCE [LARGE SCALE GENOMIC DNA]</scope>
    <source>
        <strain evidence="3 4">KR-140</strain>
    </source>
</reference>
<feature type="compositionally biased region" description="Basic and acidic residues" evidence="1">
    <location>
        <begin position="107"/>
        <end position="120"/>
    </location>
</feature>
<dbReference type="InterPro" id="IPR029058">
    <property type="entry name" value="AB_hydrolase_fold"/>
</dbReference>
<dbReference type="PANTHER" id="PTHR43798:SF29">
    <property type="entry name" value="AB HYDROLASE-1 DOMAIN-CONTAINING PROTEIN"/>
    <property type="match status" value="1"/>
</dbReference>
<dbReference type="STRING" id="695939.SAMN00790413_00425"/>
<evidence type="ECO:0000259" key="2">
    <source>
        <dbReference type="Pfam" id="PF12697"/>
    </source>
</evidence>
<organism evidence="3 4">
    <name type="scientific">Deinococcus hopiensis KR-140</name>
    <dbReference type="NCBI Taxonomy" id="695939"/>
    <lineage>
        <taxon>Bacteria</taxon>
        <taxon>Thermotogati</taxon>
        <taxon>Deinococcota</taxon>
        <taxon>Deinococci</taxon>
        <taxon>Deinococcales</taxon>
        <taxon>Deinococcaceae</taxon>
        <taxon>Deinococcus</taxon>
    </lineage>
</organism>
<dbReference type="InterPro" id="IPR000073">
    <property type="entry name" value="AB_hydrolase_1"/>
</dbReference>
<dbReference type="InterPro" id="IPR050266">
    <property type="entry name" value="AB_hydrolase_sf"/>
</dbReference>
<dbReference type="RefSeq" id="WP_084048097.1">
    <property type="nucleotide sequence ID" value="NZ_FWWU01000009.1"/>
</dbReference>
<dbReference type="AlphaFoldDB" id="A0A1W1V813"/>
<evidence type="ECO:0000313" key="3">
    <source>
        <dbReference type="EMBL" id="SMB89445.1"/>
    </source>
</evidence>
<gene>
    <name evidence="3" type="ORF">SAMN00790413_00425</name>
</gene>
<dbReference type="PRINTS" id="PR00111">
    <property type="entry name" value="ABHYDROLASE"/>
</dbReference>
<dbReference type="Gene3D" id="3.40.50.1820">
    <property type="entry name" value="alpha/beta hydrolase"/>
    <property type="match status" value="1"/>
</dbReference>
<dbReference type="Pfam" id="PF12697">
    <property type="entry name" value="Abhydrolase_6"/>
    <property type="match status" value="1"/>
</dbReference>
<dbReference type="Proteomes" id="UP000192582">
    <property type="component" value="Unassembled WGS sequence"/>
</dbReference>
<keyword evidence="4" id="KW-1185">Reference proteome</keyword>
<dbReference type="EMBL" id="FWWU01000009">
    <property type="protein sequence ID" value="SMB89445.1"/>
    <property type="molecule type" value="Genomic_DNA"/>
</dbReference>
<name>A0A1W1V813_9DEIO</name>
<feature type="region of interest" description="Disordered" evidence="1">
    <location>
        <begin position="101"/>
        <end position="120"/>
    </location>
</feature>
<dbReference type="SUPFAM" id="SSF53474">
    <property type="entry name" value="alpha/beta-Hydrolases"/>
    <property type="match status" value="1"/>
</dbReference>